<proteinExistence type="inferred from homology"/>
<evidence type="ECO:0000256" key="3">
    <source>
        <dbReference type="ARBA" id="ARBA00019010"/>
    </source>
</evidence>
<organism evidence="11 12">
    <name type="scientific">Botrimarina mediterranea</name>
    <dbReference type="NCBI Taxonomy" id="2528022"/>
    <lineage>
        <taxon>Bacteria</taxon>
        <taxon>Pseudomonadati</taxon>
        <taxon>Planctomycetota</taxon>
        <taxon>Planctomycetia</taxon>
        <taxon>Pirellulales</taxon>
        <taxon>Lacipirellulaceae</taxon>
        <taxon>Botrimarina</taxon>
    </lineage>
</organism>
<evidence type="ECO:0000256" key="10">
    <source>
        <dbReference type="ARBA" id="ARBA00032441"/>
    </source>
</evidence>
<keyword evidence="9" id="KW-0460">Magnesium</keyword>
<dbReference type="PANTHER" id="PTHR33540:SF2">
    <property type="entry name" value="TRNA THREONYLCARBAMOYLADENOSINE BIOSYNTHESIS PROTEIN TSAE"/>
    <property type="match status" value="1"/>
</dbReference>
<evidence type="ECO:0000313" key="11">
    <source>
        <dbReference type="EMBL" id="QDV72946.1"/>
    </source>
</evidence>
<keyword evidence="4" id="KW-0963">Cytoplasm</keyword>
<dbReference type="GO" id="GO:0005737">
    <property type="term" value="C:cytoplasm"/>
    <property type="evidence" value="ECO:0007669"/>
    <property type="project" value="UniProtKB-SubCell"/>
</dbReference>
<dbReference type="GO" id="GO:0005524">
    <property type="term" value="F:ATP binding"/>
    <property type="evidence" value="ECO:0007669"/>
    <property type="project" value="UniProtKB-KW"/>
</dbReference>
<dbReference type="GO" id="GO:0046872">
    <property type="term" value="F:metal ion binding"/>
    <property type="evidence" value="ECO:0007669"/>
    <property type="project" value="UniProtKB-KW"/>
</dbReference>
<evidence type="ECO:0000256" key="5">
    <source>
        <dbReference type="ARBA" id="ARBA00022694"/>
    </source>
</evidence>
<dbReference type="NCBIfam" id="TIGR00150">
    <property type="entry name" value="T6A_YjeE"/>
    <property type="match status" value="1"/>
</dbReference>
<dbReference type="SUPFAM" id="SSF52540">
    <property type="entry name" value="P-loop containing nucleoside triphosphate hydrolases"/>
    <property type="match status" value="1"/>
</dbReference>
<evidence type="ECO:0000256" key="7">
    <source>
        <dbReference type="ARBA" id="ARBA00022741"/>
    </source>
</evidence>
<dbReference type="RefSeq" id="WP_145109088.1">
    <property type="nucleotide sequence ID" value="NZ_CP036349.1"/>
</dbReference>
<dbReference type="Pfam" id="PF02367">
    <property type="entry name" value="TsaE"/>
    <property type="match status" value="1"/>
</dbReference>
<evidence type="ECO:0000313" key="12">
    <source>
        <dbReference type="Proteomes" id="UP000316426"/>
    </source>
</evidence>
<evidence type="ECO:0000256" key="4">
    <source>
        <dbReference type="ARBA" id="ARBA00022490"/>
    </source>
</evidence>
<dbReference type="KEGG" id="bmei:Spa11_11330"/>
<accession>A0A518K583</accession>
<reference evidence="11 12" key="1">
    <citation type="submission" date="2019-02" db="EMBL/GenBank/DDBJ databases">
        <title>Deep-cultivation of Planctomycetes and their phenomic and genomic characterization uncovers novel biology.</title>
        <authorList>
            <person name="Wiegand S."/>
            <person name="Jogler M."/>
            <person name="Boedeker C."/>
            <person name="Pinto D."/>
            <person name="Vollmers J."/>
            <person name="Rivas-Marin E."/>
            <person name="Kohn T."/>
            <person name="Peeters S.H."/>
            <person name="Heuer A."/>
            <person name="Rast P."/>
            <person name="Oberbeckmann S."/>
            <person name="Bunk B."/>
            <person name="Jeske O."/>
            <person name="Meyerdierks A."/>
            <person name="Storesund J.E."/>
            <person name="Kallscheuer N."/>
            <person name="Luecker S."/>
            <person name="Lage O.M."/>
            <person name="Pohl T."/>
            <person name="Merkel B.J."/>
            <person name="Hornburger P."/>
            <person name="Mueller R.-W."/>
            <person name="Bruemmer F."/>
            <person name="Labrenz M."/>
            <person name="Spormann A.M."/>
            <person name="Op den Camp H."/>
            <person name="Overmann J."/>
            <person name="Amann R."/>
            <person name="Jetten M.S.M."/>
            <person name="Mascher T."/>
            <person name="Medema M.H."/>
            <person name="Devos D.P."/>
            <person name="Kaster A.-K."/>
            <person name="Ovreas L."/>
            <person name="Rohde M."/>
            <person name="Galperin M.Y."/>
            <person name="Jogler C."/>
        </authorList>
    </citation>
    <scope>NUCLEOTIDE SEQUENCE [LARGE SCALE GENOMIC DNA]</scope>
    <source>
        <strain evidence="11 12">Spa11</strain>
    </source>
</reference>
<keyword evidence="7" id="KW-0547">Nucleotide-binding</keyword>
<evidence type="ECO:0000256" key="9">
    <source>
        <dbReference type="ARBA" id="ARBA00022842"/>
    </source>
</evidence>
<comment type="similarity">
    <text evidence="2">Belongs to the TsaE family.</text>
</comment>
<evidence type="ECO:0000256" key="6">
    <source>
        <dbReference type="ARBA" id="ARBA00022723"/>
    </source>
</evidence>
<dbReference type="GO" id="GO:0002949">
    <property type="term" value="P:tRNA threonylcarbamoyladenosine modification"/>
    <property type="evidence" value="ECO:0007669"/>
    <property type="project" value="InterPro"/>
</dbReference>
<dbReference type="EMBL" id="CP036349">
    <property type="protein sequence ID" value="QDV72946.1"/>
    <property type="molecule type" value="Genomic_DNA"/>
</dbReference>
<dbReference type="InterPro" id="IPR003442">
    <property type="entry name" value="T6A_TsaE"/>
</dbReference>
<evidence type="ECO:0000256" key="8">
    <source>
        <dbReference type="ARBA" id="ARBA00022840"/>
    </source>
</evidence>
<keyword evidence="12" id="KW-1185">Reference proteome</keyword>
<dbReference type="Proteomes" id="UP000316426">
    <property type="component" value="Chromosome"/>
</dbReference>
<comment type="subcellular location">
    <subcellularLocation>
        <location evidence="1">Cytoplasm</location>
    </subcellularLocation>
</comment>
<keyword evidence="8" id="KW-0067">ATP-binding</keyword>
<sequence>MTQIIEIADETEMAALGAKLANTLQPPAVIALIGQLGAGKTRLVQAVAAELGVREDVTSPTFVLVNEYRTGRTPIYHFDAYRLKDEDEFIELGVEEYFAGLGAAGAGLTFVEWGDRFADCLPPGTVTVQIEVLEGTGRRVTIDGLTI</sequence>
<dbReference type="InterPro" id="IPR027417">
    <property type="entry name" value="P-loop_NTPase"/>
</dbReference>
<keyword evidence="6" id="KW-0479">Metal-binding</keyword>
<gene>
    <name evidence="11" type="primary">tsaE</name>
    <name evidence="11" type="ORF">Spa11_11330</name>
</gene>
<dbReference type="AlphaFoldDB" id="A0A518K583"/>
<keyword evidence="5" id="KW-0819">tRNA processing</keyword>
<evidence type="ECO:0000256" key="1">
    <source>
        <dbReference type="ARBA" id="ARBA00004496"/>
    </source>
</evidence>
<evidence type="ECO:0000256" key="2">
    <source>
        <dbReference type="ARBA" id="ARBA00007599"/>
    </source>
</evidence>
<dbReference type="PANTHER" id="PTHR33540">
    <property type="entry name" value="TRNA THREONYLCARBAMOYLADENOSINE BIOSYNTHESIS PROTEIN TSAE"/>
    <property type="match status" value="1"/>
</dbReference>
<name>A0A518K583_9BACT</name>
<dbReference type="Gene3D" id="3.40.50.300">
    <property type="entry name" value="P-loop containing nucleotide triphosphate hydrolases"/>
    <property type="match status" value="1"/>
</dbReference>
<protein>
    <recommendedName>
        <fullName evidence="3">tRNA threonylcarbamoyladenosine biosynthesis protein TsaE</fullName>
    </recommendedName>
    <alternativeName>
        <fullName evidence="10">t(6)A37 threonylcarbamoyladenosine biosynthesis protein TsaE</fullName>
    </alternativeName>
</protein>